<dbReference type="AlphaFoldDB" id="A0A0F5I1W0"/>
<comment type="subcellular location">
    <subcellularLocation>
        <location evidence="1">Membrane</location>
        <topology evidence="1">Single-pass membrane protein</topology>
    </subcellularLocation>
</comment>
<keyword evidence="6" id="KW-0482">Metalloprotease</keyword>
<evidence type="ECO:0000256" key="5">
    <source>
        <dbReference type="SAM" id="Phobius"/>
    </source>
</evidence>
<dbReference type="GO" id="GO:0008237">
    <property type="term" value="F:metallopeptidase activity"/>
    <property type="evidence" value="ECO:0007669"/>
    <property type="project" value="UniProtKB-KW"/>
</dbReference>
<reference evidence="6" key="1">
    <citation type="submission" date="2015-02" db="EMBL/GenBank/DDBJ databases">
        <title>Genome Assembly of Bacillaceae bacterium MTCC 8252.</title>
        <authorList>
            <person name="Verma A."/>
            <person name="Khatri I."/>
            <person name="Mual P."/>
            <person name="Subramanian S."/>
            <person name="Krishnamurthi S."/>
        </authorList>
    </citation>
    <scope>NUCLEOTIDE SEQUENCE [LARGE SCALE GENOMIC DNA]</scope>
    <source>
        <strain evidence="6">MTCC 8252</strain>
    </source>
</reference>
<keyword evidence="6" id="KW-0378">Hydrolase</keyword>
<sequence>MKWQGRRRSSNVEDRRGMGGKTVVGGGIGGLILILLFTFLGGDPSILMNETSQPVNDNSSVSYQGSEQEEELADFVSVVLADTEEVWSEIFRQRGMTYEEPTLVLFTGSVQSACGVSSASVGPFYCPGDQKLYIDLSFYNELQQRFQAPGDFAMAYVIAHEVGHHVQTLLGTTQQVMPLRQQMSEAQFNKYLVRFELQADYYAGVWAHHAQGMGYLEEGDIEEALNAANAIGDDTLQKQARGYVVPESFTHGTSEQRKRWFYKGFENGTIEGGDTFNATDL</sequence>
<keyword evidence="3 5" id="KW-1133">Transmembrane helix</keyword>
<dbReference type="PANTHER" id="PTHR30168:SF0">
    <property type="entry name" value="INNER MEMBRANE PROTEIN"/>
    <property type="match status" value="1"/>
</dbReference>
<dbReference type="Proteomes" id="UP000031563">
    <property type="component" value="Unassembled WGS sequence"/>
</dbReference>
<evidence type="ECO:0000256" key="2">
    <source>
        <dbReference type="ARBA" id="ARBA00022692"/>
    </source>
</evidence>
<dbReference type="RefSeq" id="WP_040047613.1">
    <property type="nucleotide sequence ID" value="NZ_JWIR02000040.1"/>
</dbReference>
<evidence type="ECO:0000256" key="3">
    <source>
        <dbReference type="ARBA" id="ARBA00022989"/>
    </source>
</evidence>
<dbReference type="STRING" id="1221996.QY95_02259"/>
<gene>
    <name evidence="6" type="ORF">QY95_02259</name>
</gene>
<evidence type="ECO:0000313" key="6">
    <source>
        <dbReference type="EMBL" id="KKB39629.1"/>
    </source>
</evidence>
<proteinExistence type="predicted"/>
<dbReference type="InterPro" id="IPR007343">
    <property type="entry name" value="Uncharacterised_pept_Zn_put"/>
</dbReference>
<evidence type="ECO:0000256" key="4">
    <source>
        <dbReference type="ARBA" id="ARBA00023136"/>
    </source>
</evidence>
<dbReference type="EMBL" id="JWIR02000040">
    <property type="protein sequence ID" value="KKB39629.1"/>
    <property type="molecule type" value="Genomic_DNA"/>
</dbReference>
<keyword evidence="7" id="KW-1185">Reference proteome</keyword>
<dbReference type="GO" id="GO:0006508">
    <property type="term" value="P:proteolysis"/>
    <property type="evidence" value="ECO:0007669"/>
    <property type="project" value="UniProtKB-KW"/>
</dbReference>
<dbReference type="GO" id="GO:0016020">
    <property type="term" value="C:membrane"/>
    <property type="evidence" value="ECO:0007669"/>
    <property type="project" value="UniProtKB-SubCell"/>
</dbReference>
<organism evidence="6 7">
    <name type="scientific">Bacillus thermotolerans</name>
    <name type="common">Quasibacillus thermotolerans</name>
    <dbReference type="NCBI Taxonomy" id="1221996"/>
    <lineage>
        <taxon>Bacteria</taxon>
        <taxon>Bacillati</taxon>
        <taxon>Bacillota</taxon>
        <taxon>Bacilli</taxon>
        <taxon>Bacillales</taxon>
        <taxon>Bacillaceae</taxon>
        <taxon>Bacillus</taxon>
    </lineage>
</organism>
<feature type="transmembrane region" description="Helical" evidence="5">
    <location>
        <begin position="21"/>
        <end position="42"/>
    </location>
</feature>
<protein>
    <submittedName>
        <fullName evidence="6">YpfJ protein, zinc metalloprotease superfamily</fullName>
    </submittedName>
</protein>
<evidence type="ECO:0000313" key="7">
    <source>
        <dbReference type="Proteomes" id="UP000031563"/>
    </source>
</evidence>
<dbReference type="Pfam" id="PF04228">
    <property type="entry name" value="Zn_peptidase"/>
    <property type="match status" value="1"/>
</dbReference>
<accession>A0A0F5I1W0</accession>
<keyword evidence="6" id="KW-0645">Protease</keyword>
<keyword evidence="2 5" id="KW-0812">Transmembrane</keyword>
<dbReference type="PANTHER" id="PTHR30168">
    <property type="entry name" value="PUTATIVE MEMBRANE PROTEIN YPFJ"/>
    <property type="match status" value="1"/>
</dbReference>
<evidence type="ECO:0000256" key="1">
    <source>
        <dbReference type="ARBA" id="ARBA00004167"/>
    </source>
</evidence>
<name>A0A0F5I1W0_BACTR</name>
<dbReference type="OrthoDB" id="9774900at2"/>
<keyword evidence="4 5" id="KW-0472">Membrane</keyword>
<comment type="caution">
    <text evidence="6">The sequence shown here is derived from an EMBL/GenBank/DDBJ whole genome shotgun (WGS) entry which is preliminary data.</text>
</comment>